<organism evidence="1">
    <name type="scientific">marine sediment metagenome</name>
    <dbReference type="NCBI Taxonomy" id="412755"/>
    <lineage>
        <taxon>unclassified sequences</taxon>
        <taxon>metagenomes</taxon>
        <taxon>ecological metagenomes</taxon>
    </lineage>
</organism>
<evidence type="ECO:0000313" key="1">
    <source>
        <dbReference type="EMBL" id="GAJ08041.1"/>
    </source>
</evidence>
<sequence>MARMRGNKPRIIAVLILLLALFMGLYACDMTPLLGKVRVLVLTGKWDDGVWDKSIFGD</sequence>
<dbReference type="AlphaFoldDB" id="X1V6R3"/>
<reference evidence="1" key="1">
    <citation type="journal article" date="2014" name="Front. Microbiol.">
        <title>High frequency of phylogenetically diverse reductive dehalogenase-homologous genes in deep subseafloor sedimentary metagenomes.</title>
        <authorList>
            <person name="Kawai M."/>
            <person name="Futagami T."/>
            <person name="Toyoda A."/>
            <person name="Takaki Y."/>
            <person name="Nishi S."/>
            <person name="Hori S."/>
            <person name="Arai W."/>
            <person name="Tsubouchi T."/>
            <person name="Morono Y."/>
            <person name="Uchiyama I."/>
            <person name="Ito T."/>
            <person name="Fujiyama A."/>
            <person name="Inagaki F."/>
            <person name="Takami H."/>
        </authorList>
    </citation>
    <scope>NUCLEOTIDE SEQUENCE</scope>
    <source>
        <strain evidence="1">Expedition CK06-06</strain>
    </source>
</reference>
<dbReference type="EMBL" id="BARW01025389">
    <property type="protein sequence ID" value="GAJ08041.1"/>
    <property type="molecule type" value="Genomic_DNA"/>
</dbReference>
<comment type="caution">
    <text evidence="1">The sequence shown here is derived from an EMBL/GenBank/DDBJ whole genome shotgun (WGS) entry which is preliminary data.</text>
</comment>
<accession>X1V6R3</accession>
<gene>
    <name evidence="1" type="ORF">S12H4_41629</name>
</gene>
<name>X1V6R3_9ZZZZ</name>
<proteinExistence type="predicted"/>
<dbReference type="PROSITE" id="PS51257">
    <property type="entry name" value="PROKAR_LIPOPROTEIN"/>
    <property type="match status" value="1"/>
</dbReference>
<protein>
    <submittedName>
        <fullName evidence="1">Uncharacterized protein</fullName>
    </submittedName>
</protein>